<feature type="chain" id="PRO_5041015845" description="Carbonic anhydrase" evidence="10">
    <location>
        <begin position="30"/>
        <end position="288"/>
    </location>
</feature>
<dbReference type="InterPro" id="IPR041891">
    <property type="entry name" value="Alpha_CA_prokaryot-like"/>
</dbReference>
<dbReference type="AlphaFoldDB" id="A0A9W7MUM5"/>
<dbReference type="PANTHER" id="PTHR18952">
    <property type="entry name" value="CARBONIC ANHYDRASE"/>
    <property type="match status" value="1"/>
</dbReference>
<dbReference type="InterPro" id="IPR036398">
    <property type="entry name" value="CA_dom_sf"/>
</dbReference>
<dbReference type="EMBL" id="BSYR01000061">
    <property type="protein sequence ID" value="GMJ12205.1"/>
    <property type="molecule type" value="Genomic_DNA"/>
</dbReference>
<dbReference type="Proteomes" id="UP001165190">
    <property type="component" value="Unassembled WGS sequence"/>
</dbReference>
<feature type="domain" description="Alpha-carbonic anhydrase" evidence="11">
    <location>
        <begin position="38"/>
        <end position="276"/>
    </location>
</feature>
<dbReference type="InterPro" id="IPR018338">
    <property type="entry name" value="Carbonic_anhydrase_a-class_CS"/>
</dbReference>
<evidence type="ECO:0000256" key="3">
    <source>
        <dbReference type="ARBA" id="ARBA00004470"/>
    </source>
</evidence>
<keyword evidence="7 10" id="KW-0862">Zinc</keyword>
<evidence type="ECO:0000256" key="9">
    <source>
        <dbReference type="ARBA" id="ARBA00048348"/>
    </source>
</evidence>
<evidence type="ECO:0000256" key="5">
    <source>
        <dbReference type="ARBA" id="ARBA00012925"/>
    </source>
</evidence>
<evidence type="ECO:0000313" key="12">
    <source>
        <dbReference type="EMBL" id="GMJ12205.1"/>
    </source>
</evidence>
<evidence type="ECO:0000256" key="4">
    <source>
        <dbReference type="ARBA" id="ARBA00006365"/>
    </source>
</evidence>
<gene>
    <name evidence="12" type="ORF">HRI_004889700</name>
</gene>
<sequence>MKYQRNTTLVSTFLIILVVFLCYSTSVLAHEVEVEDEREFDYSESSEKGPRHWGELKKEWHACKTGKLQSPIDMTSDRVEVFQKSEDLQMMYKPAQSIIKNRGHDISLQWPNKDAGSIKINGTEYFLQQAHWHSPSEHTINGTRYALELHMVHQSNDPNVKNNIVVVGLLYDFGSPNHFLSLLVGNISTMIDQIHEKPMGVIDPSLIERGCNKFYKYIGSLTVPPCTEGVTWIINRQTASVSKEQVHAIREAVHDYAEENARPLQRLNKRKIELYDPQAQPIKFKRLF</sequence>
<dbReference type="PANTHER" id="PTHR18952:SF201">
    <property type="entry name" value="CARBONIC ANHYDRASE"/>
    <property type="match status" value="1"/>
</dbReference>
<dbReference type="EC" id="4.2.1.1" evidence="5 10"/>
<proteinExistence type="inferred from homology"/>
<organism evidence="12 13">
    <name type="scientific">Hibiscus trionum</name>
    <name type="common">Flower of an hour</name>
    <dbReference type="NCBI Taxonomy" id="183268"/>
    <lineage>
        <taxon>Eukaryota</taxon>
        <taxon>Viridiplantae</taxon>
        <taxon>Streptophyta</taxon>
        <taxon>Embryophyta</taxon>
        <taxon>Tracheophyta</taxon>
        <taxon>Spermatophyta</taxon>
        <taxon>Magnoliopsida</taxon>
        <taxon>eudicotyledons</taxon>
        <taxon>Gunneridae</taxon>
        <taxon>Pentapetalae</taxon>
        <taxon>rosids</taxon>
        <taxon>malvids</taxon>
        <taxon>Malvales</taxon>
        <taxon>Malvaceae</taxon>
        <taxon>Malvoideae</taxon>
        <taxon>Hibiscus</taxon>
    </lineage>
</organism>
<dbReference type="OrthoDB" id="429145at2759"/>
<comment type="similarity">
    <text evidence="10">Belongs to the alpha-carbonic anhydrase family.</text>
</comment>
<dbReference type="InterPro" id="IPR023561">
    <property type="entry name" value="Carbonic_anhydrase_a-class"/>
</dbReference>
<dbReference type="InterPro" id="IPR001148">
    <property type="entry name" value="CA_dom"/>
</dbReference>
<evidence type="ECO:0000256" key="8">
    <source>
        <dbReference type="ARBA" id="ARBA00023239"/>
    </source>
</evidence>
<dbReference type="GO" id="GO:0006730">
    <property type="term" value="P:one-carbon metabolic process"/>
    <property type="evidence" value="ECO:0007669"/>
    <property type="project" value="TreeGrafter"/>
</dbReference>
<evidence type="ECO:0000256" key="1">
    <source>
        <dbReference type="ARBA" id="ARBA00001947"/>
    </source>
</evidence>
<dbReference type="SMART" id="SM01057">
    <property type="entry name" value="Carb_anhydrase"/>
    <property type="match status" value="1"/>
</dbReference>
<dbReference type="GO" id="GO:0009570">
    <property type="term" value="C:chloroplast stroma"/>
    <property type="evidence" value="ECO:0007669"/>
    <property type="project" value="UniProtKB-SubCell"/>
</dbReference>
<feature type="signal peptide" evidence="10">
    <location>
        <begin position="1"/>
        <end position="29"/>
    </location>
</feature>
<dbReference type="PROSITE" id="PS00162">
    <property type="entry name" value="ALPHA_CA_1"/>
    <property type="match status" value="1"/>
</dbReference>
<comment type="similarity">
    <text evidence="4">Belongs to the alpha-class carbonic anhydrase family.</text>
</comment>
<dbReference type="CDD" id="cd03124">
    <property type="entry name" value="alpha_CA_prokaryotic_like"/>
    <property type="match status" value="1"/>
</dbReference>
<dbReference type="GO" id="GO:0004089">
    <property type="term" value="F:carbonate dehydratase activity"/>
    <property type="evidence" value="ECO:0007669"/>
    <property type="project" value="UniProtKB-UniRule"/>
</dbReference>
<protein>
    <recommendedName>
        <fullName evidence="5 10">Carbonic anhydrase</fullName>
        <ecNumber evidence="5 10">4.2.1.1</ecNumber>
    </recommendedName>
</protein>
<dbReference type="SUPFAM" id="SSF51069">
    <property type="entry name" value="Carbonic anhydrase"/>
    <property type="match status" value="1"/>
</dbReference>
<name>A0A9W7MUM5_HIBTR</name>
<keyword evidence="13" id="KW-1185">Reference proteome</keyword>
<accession>A0A9W7MUM5</accession>
<evidence type="ECO:0000256" key="2">
    <source>
        <dbReference type="ARBA" id="ARBA00002904"/>
    </source>
</evidence>
<reference evidence="12" key="1">
    <citation type="submission" date="2023-05" db="EMBL/GenBank/DDBJ databases">
        <title>Genome and transcriptome analyses reveal genes involved in the formation of fine ridges on petal epidermal cells in Hibiscus trionum.</title>
        <authorList>
            <person name="Koshimizu S."/>
            <person name="Masuda S."/>
            <person name="Ishii T."/>
            <person name="Shirasu K."/>
            <person name="Hoshino A."/>
            <person name="Arita M."/>
        </authorList>
    </citation>
    <scope>NUCLEOTIDE SEQUENCE</scope>
    <source>
        <strain evidence="12">Hamamatsu line</strain>
    </source>
</reference>
<dbReference type="GO" id="GO:0008270">
    <property type="term" value="F:zinc ion binding"/>
    <property type="evidence" value="ECO:0007669"/>
    <property type="project" value="UniProtKB-UniRule"/>
</dbReference>
<evidence type="ECO:0000256" key="6">
    <source>
        <dbReference type="ARBA" id="ARBA00022723"/>
    </source>
</evidence>
<comment type="catalytic activity">
    <reaction evidence="9 10">
        <text>hydrogencarbonate + H(+) = CO2 + H2O</text>
        <dbReference type="Rhea" id="RHEA:10748"/>
        <dbReference type="ChEBI" id="CHEBI:15377"/>
        <dbReference type="ChEBI" id="CHEBI:15378"/>
        <dbReference type="ChEBI" id="CHEBI:16526"/>
        <dbReference type="ChEBI" id="CHEBI:17544"/>
        <dbReference type="EC" id="4.2.1.1"/>
    </reaction>
</comment>
<comment type="caution">
    <text evidence="12">The sequence shown here is derived from an EMBL/GenBank/DDBJ whole genome shotgun (WGS) entry which is preliminary data.</text>
</comment>
<dbReference type="Pfam" id="PF00194">
    <property type="entry name" value="Carb_anhydrase"/>
    <property type="match status" value="1"/>
</dbReference>
<keyword evidence="8 10" id="KW-0456">Lyase</keyword>
<keyword evidence="6 10" id="KW-0479">Metal-binding</keyword>
<dbReference type="Gene3D" id="3.10.200.10">
    <property type="entry name" value="Alpha carbonic anhydrase"/>
    <property type="match status" value="1"/>
</dbReference>
<evidence type="ECO:0000256" key="7">
    <source>
        <dbReference type="ARBA" id="ARBA00022833"/>
    </source>
</evidence>
<comment type="subcellular location">
    <subcellularLocation>
        <location evidence="3">Plastid</location>
        <location evidence="3">Chloroplast stroma</location>
    </subcellularLocation>
</comment>
<dbReference type="PROSITE" id="PS51144">
    <property type="entry name" value="ALPHA_CA_2"/>
    <property type="match status" value="1"/>
</dbReference>
<comment type="cofactor">
    <cofactor evidence="1 10">
        <name>Zn(2+)</name>
        <dbReference type="ChEBI" id="CHEBI:29105"/>
    </cofactor>
</comment>
<keyword evidence="10" id="KW-0732">Signal</keyword>
<comment type="function">
    <text evidence="2 10">Reversible hydration of carbon dioxide.</text>
</comment>
<evidence type="ECO:0000313" key="13">
    <source>
        <dbReference type="Proteomes" id="UP001165190"/>
    </source>
</evidence>
<evidence type="ECO:0000259" key="11">
    <source>
        <dbReference type="PROSITE" id="PS51144"/>
    </source>
</evidence>
<evidence type="ECO:0000256" key="10">
    <source>
        <dbReference type="RuleBase" id="RU367011"/>
    </source>
</evidence>